<dbReference type="InterPro" id="IPR023214">
    <property type="entry name" value="HAD_sf"/>
</dbReference>
<dbReference type="InterPro" id="IPR006439">
    <property type="entry name" value="HAD-SF_hydro_IA"/>
</dbReference>
<dbReference type="Proteomes" id="UP000318833">
    <property type="component" value="Unassembled WGS sequence"/>
</dbReference>
<evidence type="ECO:0000313" key="1">
    <source>
        <dbReference type="EMBL" id="TSE09501.1"/>
    </source>
</evidence>
<dbReference type="SFLD" id="SFLDG01129">
    <property type="entry name" value="C1.5:_HAD__Beta-PGM__Phosphata"/>
    <property type="match status" value="1"/>
</dbReference>
<accession>A0A554VMI1</accession>
<dbReference type="InterPro" id="IPR041492">
    <property type="entry name" value="HAD_2"/>
</dbReference>
<dbReference type="PRINTS" id="PR00413">
    <property type="entry name" value="HADHALOGNASE"/>
</dbReference>
<dbReference type="AlphaFoldDB" id="A0A554VMI1"/>
<name>A0A554VMI1_9FLAO</name>
<dbReference type="Pfam" id="PF13419">
    <property type="entry name" value="HAD_2"/>
    <property type="match status" value="1"/>
</dbReference>
<evidence type="ECO:0000313" key="2">
    <source>
        <dbReference type="Proteomes" id="UP000318833"/>
    </source>
</evidence>
<dbReference type="Gene3D" id="1.10.150.240">
    <property type="entry name" value="Putative phosphatase, domain 2"/>
    <property type="match status" value="1"/>
</dbReference>
<dbReference type="SFLD" id="SFLDS00003">
    <property type="entry name" value="Haloacid_Dehalogenase"/>
    <property type="match status" value="1"/>
</dbReference>
<dbReference type="NCBIfam" id="TIGR01509">
    <property type="entry name" value="HAD-SF-IA-v3"/>
    <property type="match status" value="1"/>
</dbReference>
<dbReference type="InterPro" id="IPR023198">
    <property type="entry name" value="PGP-like_dom2"/>
</dbReference>
<dbReference type="EMBL" id="VLNR01000013">
    <property type="protein sequence ID" value="TSE09501.1"/>
    <property type="molecule type" value="Genomic_DNA"/>
</dbReference>
<reference evidence="1 2" key="1">
    <citation type="submission" date="2019-07" db="EMBL/GenBank/DDBJ databases">
        <title>The draft genome sequence of Aquimarina algiphila M91.</title>
        <authorList>
            <person name="Meng X."/>
        </authorList>
    </citation>
    <scope>NUCLEOTIDE SEQUENCE [LARGE SCALE GENOMIC DNA]</scope>
    <source>
        <strain evidence="1 2">M91</strain>
    </source>
</reference>
<sequence>MIKTIIFDFGDVFINLDKPAIQKELSLLGKISPPQIQEINIAYETGKLSTSECVNAFQTILTNATKKEIINAWNAILLDFPEHRLQFIRNLSISKKYTLILLSNTNELHIDWIKEHVSFYNIFKSCFNFFYLSHEIGLRKPDTSIFEFVLEQHQLNPLETLFIDDTKENTDSAKKLGIHVWNNNPKTEDITNLFTIKSNIF</sequence>
<dbReference type="PANTHER" id="PTHR43611">
    <property type="entry name" value="ALPHA-D-GLUCOSE 1-PHOSPHATE PHOSPHATASE"/>
    <property type="match status" value="1"/>
</dbReference>
<organism evidence="1 2">
    <name type="scientific">Aquimarina algiphila</name>
    <dbReference type="NCBI Taxonomy" id="2047982"/>
    <lineage>
        <taxon>Bacteria</taxon>
        <taxon>Pseudomonadati</taxon>
        <taxon>Bacteroidota</taxon>
        <taxon>Flavobacteriia</taxon>
        <taxon>Flavobacteriales</taxon>
        <taxon>Flavobacteriaceae</taxon>
        <taxon>Aquimarina</taxon>
    </lineage>
</organism>
<dbReference type="CDD" id="cd02603">
    <property type="entry name" value="HAD_sEH-N_like"/>
    <property type="match status" value="1"/>
</dbReference>
<dbReference type="InterPro" id="IPR036412">
    <property type="entry name" value="HAD-like_sf"/>
</dbReference>
<dbReference type="SUPFAM" id="SSF56784">
    <property type="entry name" value="HAD-like"/>
    <property type="match status" value="1"/>
</dbReference>
<keyword evidence="2" id="KW-1185">Reference proteome</keyword>
<comment type="caution">
    <text evidence="1">The sequence shown here is derived from an EMBL/GenBank/DDBJ whole genome shotgun (WGS) entry which is preliminary data.</text>
</comment>
<dbReference type="OrthoDB" id="9797415at2"/>
<dbReference type="Gene3D" id="3.40.50.1000">
    <property type="entry name" value="HAD superfamily/HAD-like"/>
    <property type="match status" value="1"/>
</dbReference>
<dbReference type="RefSeq" id="WP_143916135.1">
    <property type="nucleotide sequence ID" value="NZ_CANMIK010000003.1"/>
</dbReference>
<dbReference type="PANTHER" id="PTHR43611:SF3">
    <property type="entry name" value="FLAVIN MONONUCLEOTIDE HYDROLASE 1, CHLOROPLATIC"/>
    <property type="match status" value="1"/>
</dbReference>
<protein>
    <submittedName>
        <fullName evidence="1">HAD family phosphatase</fullName>
    </submittedName>
</protein>
<proteinExistence type="predicted"/>
<gene>
    <name evidence="1" type="ORF">FOF46_08325</name>
</gene>